<sequence length="220" mass="23783">MDQLVPSISSEEAAWKALTEQLPGILNVEFVVSSGVIREVHVLSDHSRTPKQIVRDIQSALLARFQLTLDHRIISVAQIPGLPGLDSRRLICDHLELSTGRTELQASVTLRLEDRLRTGVACSDLSASGRSRAIAQAAVEAINQFLASGCRFRVEEARQLPMNSQTAVLVGLRLETAGRPESLLGACYQGEDPNLSVALAALDAVNRRILALPFADGEAV</sequence>
<keyword evidence="2" id="KW-1185">Reference proteome</keyword>
<protein>
    <submittedName>
        <fullName evidence="1">Uncharacterized protein</fullName>
    </submittedName>
</protein>
<name>A0A8J6MH60_9FIRM</name>
<organism evidence="1 2">
    <name type="scientific">Lawsonibacter faecis</name>
    <dbReference type="NCBI Taxonomy" id="2763052"/>
    <lineage>
        <taxon>Bacteria</taxon>
        <taxon>Bacillati</taxon>
        <taxon>Bacillota</taxon>
        <taxon>Clostridia</taxon>
        <taxon>Eubacteriales</taxon>
        <taxon>Oscillospiraceae</taxon>
        <taxon>Lawsonibacter</taxon>
    </lineage>
</organism>
<dbReference type="EMBL" id="JACOPQ010000013">
    <property type="protein sequence ID" value="MBC5738198.1"/>
    <property type="molecule type" value="Genomic_DNA"/>
</dbReference>
<reference evidence="1" key="1">
    <citation type="submission" date="2020-08" db="EMBL/GenBank/DDBJ databases">
        <title>Genome public.</title>
        <authorList>
            <person name="Liu C."/>
            <person name="Sun Q."/>
        </authorList>
    </citation>
    <scope>NUCLEOTIDE SEQUENCE</scope>
    <source>
        <strain evidence="1">NSJ-52</strain>
    </source>
</reference>
<dbReference type="AlphaFoldDB" id="A0A8J6MH60"/>
<evidence type="ECO:0000313" key="1">
    <source>
        <dbReference type="EMBL" id="MBC5738198.1"/>
    </source>
</evidence>
<comment type="caution">
    <text evidence="1">The sequence shown here is derived from an EMBL/GenBank/DDBJ whole genome shotgun (WGS) entry which is preliminary data.</text>
</comment>
<gene>
    <name evidence="1" type="ORF">H8S62_14390</name>
</gene>
<proteinExistence type="predicted"/>
<dbReference type="RefSeq" id="WP_186919976.1">
    <property type="nucleotide sequence ID" value="NZ_JACOPQ010000013.1"/>
</dbReference>
<evidence type="ECO:0000313" key="2">
    <source>
        <dbReference type="Proteomes" id="UP000607645"/>
    </source>
</evidence>
<dbReference type="Proteomes" id="UP000607645">
    <property type="component" value="Unassembled WGS sequence"/>
</dbReference>
<accession>A0A8J6MH60</accession>